<dbReference type="OrthoDB" id="652634at2"/>
<gene>
    <name evidence="2" type="ORF">TRN7648_03039</name>
</gene>
<dbReference type="InterPro" id="IPR026555">
    <property type="entry name" value="NSL3/Tex30"/>
</dbReference>
<accession>A0A0P1GZR9</accession>
<evidence type="ECO:0000313" key="2">
    <source>
        <dbReference type="EMBL" id="CUH80581.1"/>
    </source>
</evidence>
<dbReference type="InterPro" id="IPR029058">
    <property type="entry name" value="AB_hydrolase_fold"/>
</dbReference>
<feature type="domain" description="KANL3/Tex30 alpha/beta hydrolase-like" evidence="1">
    <location>
        <begin position="14"/>
        <end position="207"/>
    </location>
</feature>
<proteinExistence type="predicted"/>
<dbReference type="PANTHER" id="PTHR13136:SF11">
    <property type="entry name" value="TESTIS-EXPRESSED PROTEIN 30"/>
    <property type="match status" value="1"/>
</dbReference>
<dbReference type="PANTHER" id="PTHR13136">
    <property type="entry name" value="TESTIS DEVELOPMENT PROTEIN PRTD"/>
    <property type="match status" value="1"/>
</dbReference>
<protein>
    <submittedName>
        <fullName evidence="2">Alpha/beta hydrolase family protein</fullName>
    </submittedName>
</protein>
<reference evidence="2 3" key="1">
    <citation type="submission" date="2015-09" db="EMBL/GenBank/DDBJ databases">
        <authorList>
            <consortium name="Swine Surveillance"/>
        </authorList>
    </citation>
    <scope>NUCLEOTIDE SEQUENCE [LARGE SCALE GENOMIC DNA]</scope>
    <source>
        <strain evidence="2 3">CECT 7648</strain>
    </source>
</reference>
<keyword evidence="3" id="KW-1185">Reference proteome</keyword>
<dbReference type="AlphaFoldDB" id="A0A0P1GZR9"/>
<dbReference type="GO" id="GO:0016787">
    <property type="term" value="F:hydrolase activity"/>
    <property type="evidence" value="ECO:0007669"/>
    <property type="project" value="UniProtKB-KW"/>
</dbReference>
<evidence type="ECO:0000259" key="1">
    <source>
        <dbReference type="Pfam" id="PF20408"/>
    </source>
</evidence>
<dbReference type="Pfam" id="PF20408">
    <property type="entry name" value="Abhydrolase_11"/>
    <property type="match status" value="1"/>
</dbReference>
<dbReference type="Proteomes" id="UP000054935">
    <property type="component" value="Unassembled WGS sequence"/>
</dbReference>
<dbReference type="STRING" id="441103.TRN7648_03039"/>
<dbReference type="Gene3D" id="3.40.50.1820">
    <property type="entry name" value="alpha/beta hydrolase"/>
    <property type="match status" value="1"/>
</dbReference>
<name>A0A0P1GZR9_9RHOB</name>
<evidence type="ECO:0000313" key="3">
    <source>
        <dbReference type="Proteomes" id="UP000054935"/>
    </source>
</evidence>
<dbReference type="InterPro" id="IPR046879">
    <property type="entry name" value="KANL3/Tex30_Abhydrolase"/>
</dbReference>
<organism evidence="2 3">
    <name type="scientific">Tropicibacter naphthalenivorans</name>
    <dbReference type="NCBI Taxonomy" id="441103"/>
    <lineage>
        <taxon>Bacteria</taxon>
        <taxon>Pseudomonadati</taxon>
        <taxon>Pseudomonadota</taxon>
        <taxon>Alphaproteobacteria</taxon>
        <taxon>Rhodobacterales</taxon>
        <taxon>Roseobacteraceae</taxon>
        <taxon>Tropicibacter</taxon>
    </lineage>
</organism>
<dbReference type="EMBL" id="CYSE01000006">
    <property type="protein sequence ID" value="CUH80581.1"/>
    <property type="molecule type" value="Genomic_DNA"/>
</dbReference>
<keyword evidence="2" id="KW-0378">Hydrolase</keyword>
<sequence length="211" mass="22832">MAEILWKRAGDRAPVLVLAHGSGAPMDTPWMETVAGGLVQRGISVARFEFAYMAQRRSGGSKRPPPKMPILEEEYRAVLNDLASEGPVLIGGKSMGGRVASLIADDMLDEGQIKGVVCMGYPFHPGGQPDKLRTAHLEGLRTPTLICQGTRDALGSDAEVAGYRLSPQIRVEWFADGDHDLKPRKRETGLTLDDHLDAACQTIADWAKALS</sequence>
<dbReference type="SUPFAM" id="SSF53474">
    <property type="entry name" value="alpha/beta-Hydrolases"/>
    <property type="match status" value="1"/>
</dbReference>
<dbReference type="RefSeq" id="WP_058248521.1">
    <property type="nucleotide sequence ID" value="NZ_CYSE01000006.1"/>
</dbReference>